<dbReference type="Gene3D" id="4.10.60.10">
    <property type="entry name" value="Zinc finger, CCHC-type"/>
    <property type="match status" value="1"/>
</dbReference>
<dbReference type="SUPFAM" id="SSF57756">
    <property type="entry name" value="Retrovirus zinc finger-like domains"/>
    <property type="match status" value="1"/>
</dbReference>
<feature type="region of interest" description="Disordered" evidence="1">
    <location>
        <begin position="297"/>
        <end position="328"/>
    </location>
</feature>
<comment type="caution">
    <text evidence="2">The sequence shown here is derived from an EMBL/GenBank/DDBJ whole genome shotgun (WGS) entry which is preliminary data.</text>
</comment>
<feature type="compositionally biased region" description="Basic and acidic residues" evidence="1">
    <location>
        <begin position="48"/>
        <end position="58"/>
    </location>
</feature>
<protein>
    <recommendedName>
        <fullName evidence="4">CCHC-type domain-containing protein</fullName>
    </recommendedName>
</protein>
<keyword evidence="3" id="KW-1185">Reference proteome</keyword>
<gene>
    <name evidence="2" type="ORF">RJ640_018317</name>
</gene>
<dbReference type="Pfam" id="PF14223">
    <property type="entry name" value="Retrotran_gag_2"/>
    <property type="match status" value="1"/>
</dbReference>
<organism evidence="2 3">
    <name type="scientific">Escallonia rubra</name>
    <dbReference type="NCBI Taxonomy" id="112253"/>
    <lineage>
        <taxon>Eukaryota</taxon>
        <taxon>Viridiplantae</taxon>
        <taxon>Streptophyta</taxon>
        <taxon>Embryophyta</taxon>
        <taxon>Tracheophyta</taxon>
        <taxon>Spermatophyta</taxon>
        <taxon>Magnoliopsida</taxon>
        <taxon>eudicotyledons</taxon>
        <taxon>Gunneridae</taxon>
        <taxon>Pentapetalae</taxon>
        <taxon>asterids</taxon>
        <taxon>campanulids</taxon>
        <taxon>Escalloniales</taxon>
        <taxon>Escalloniaceae</taxon>
        <taxon>Escallonia</taxon>
    </lineage>
</organism>
<reference evidence="2" key="1">
    <citation type="submission" date="2022-12" db="EMBL/GenBank/DDBJ databases">
        <title>Draft genome assemblies for two species of Escallonia (Escalloniales).</title>
        <authorList>
            <person name="Chanderbali A."/>
            <person name="Dervinis C."/>
            <person name="Anghel I."/>
            <person name="Soltis D."/>
            <person name="Soltis P."/>
            <person name="Zapata F."/>
        </authorList>
    </citation>
    <scope>NUCLEOTIDE SEQUENCE</scope>
    <source>
        <strain evidence="2">UCBG92.1500</strain>
        <tissue evidence="2">Leaf</tissue>
    </source>
</reference>
<dbReference type="EMBL" id="JAVXUO010002315">
    <property type="protein sequence ID" value="KAK2974444.1"/>
    <property type="molecule type" value="Genomic_DNA"/>
</dbReference>
<evidence type="ECO:0000313" key="2">
    <source>
        <dbReference type="EMBL" id="KAK2974444.1"/>
    </source>
</evidence>
<dbReference type="AlphaFoldDB" id="A0AA88U7Q5"/>
<dbReference type="GO" id="GO:0008270">
    <property type="term" value="F:zinc ion binding"/>
    <property type="evidence" value="ECO:0007669"/>
    <property type="project" value="InterPro"/>
</dbReference>
<feature type="compositionally biased region" description="Basic and acidic residues" evidence="1">
    <location>
        <begin position="20"/>
        <end position="41"/>
    </location>
</feature>
<feature type="region of interest" description="Disordered" evidence="1">
    <location>
        <begin position="20"/>
        <end position="73"/>
    </location>
</feature>
<dbReference type="GO" id="GO:0003676">
    <property type="term" value="F:nucleic acid binding"/>
    <property type="evidence" value="ECO:0007669"/>
    <property type="project" value="InterPro"/>
</dbReference>
<dbReference type="InterPro" id="IPR036875">
    <property type="entry name" value="Znf_CCHC_sf"/>
</dbReference>
<evidence type="ECO:0000313" key="3">
    <source>
        <dbReference type="Proteomes" id="UP001187471"/>
    </source>
</evidence>
<accession>A0AA88U7Q5</accession>
<name>A0AA88U7Q5_9ASTE</name>
<feature type="compositionally biased region" description="Basic and acidic residues" evidence="1">
    <location>
        <begin position="318"/>
        <end position="328"/>
    </location>
</feature>
<feature type="region of interest" description="Disordered" evidence="1">
    <location>
        <begin position="439"/>
        <end position="467"/>
    </location>
</feature>
<sequence>MEPHDLAFAMAIVERLEDFKQGERLRSPRHERAKDGADGRSKSGSPKATDDERSGDERHRRHHKGKKKHEESCNQGFELGIDDERKSERRWLGEGRRRLADLFLICVIPPAVLSAGVGQWWRRHAKDIVVHLSSSLSIGVVVYQRRRWAVVIDLRKKPIYRKWMRWRWTDAAAVGGSLGAVATACAKDAVVSLSSAQSSLYLKKDFYQLRMHEVSYLGISEFNRLVSQLSSKNFKLEEEDEEILLLSSLPKSYETLKTTLLIEKETLLVDDDMSALMDSSRVNCTSSSSQCEGLVVRSENKHDHGRGRSQYISRNSGHGKDMSKSRGKQDKSSIECWYCKEIGHIARKYPESKDKKNGKKYVNNANVAEEDDKRSDDDLYLVSSVEQQEGKDVVCKVMGIGTIKIKMFDGIVRTLSDVRKVKGRSTTVVERWSQLRSGATASGSAGEQCRHRRGSNGGKGERRHERWADAAAARARVDVRDTAAWEEDDNECNLLNKSRVRPDRQDVVARGFKGNEF</sequence>
<evidence type="ECO:0000256" key="1">
    <source>
        <dbReference type="SAM" id="MobiDB-lite"/>
    </source>
</evidence>
<proteinExistence type="predicted"/>
<evidence type="ECO:0008006" key="4">
    <source>
        <dbReference type="Google" id="ProtNLM"/>
    </source>
</evidence>
<dbReference type="Proteomes" id="UP001187471">
    <property type="component" value="Unassembled WGS sequence"/>
</dbReference>